<feature type="non-terminal residue" evidence="2">
    <location>
        <position position="38"/>
    </location>
</feature>
<dbReference type="AlphaFoldDB" id="A0A383CAU8"/>
<gene>
    <name evidence="2" type="ORF">METZ01_LOCUS482380</name>
</gene>
<protein>
    <submittedName>
        <fullName evidence="2">Uncharacterized protein</fullName>
    </submittedName>
</protein>
<evidence type="ECO:0000313" key="2">
    <source>
        <dbReference type="EMBL" id="SVE29526.1"/>
    </source>
</evidence>
<name>A0A383CAU8_9ZZZZ</name>
<feature type="non-terminal residue" evidence="2">
    <location>
        <position position="1"/>
    </location>
</feature>
<evidence type="ECO:0000256" key="1">
    <source>
        <dbReference type="SAM" id="MobiDB-lite"/>
    </source>
</evidence>
<accession>A0A383CAU8</accession>
<dbReference type="EMBL" id="UINC01207443">
    <property type="protein sequence ID" value="SVE29526.1"/>
    <property type="molecule type" value="Genomic_DNA"/>
</dbReference>
<sequence>VTTSSEKHKNDIYGDLNKKNADEPAIPAATVVLLRDGA</sequence>
<reference evidence="2" key="1">
    <citation type="submission" date="2018-05" db="EMBL/GenBank/DDBJ databases">
        <authorList>
            <person name="Lanie J.A."/>
            <person name="Ng W.-L."/>
            <person name="Kazmierczak K.M."/>
            <person name="Andrzejewski T.M."/>
            <person name="Davidsen T.M."/>
            <person name="Wayne K.J."/>
            <person name="Tettelin H."/>
            <person name="Glass J.I."/>
            <person name="Rusch D."/>
            <person name="Podicherti R."/>
            <person name="Tsui H.-C.T."/>
            <person name="Winkler M.E."/>
        </authorList>
    </citation>
    <scope>NUCLEOTIDE SEQUENCE</scope>
</reference>
<proteinExistence type="predicted"/>
<feature type="region of interest" description="Disordered" evidence="1">
    <location>
        <begin position="1"/>
        <end position="20"/>
    </location>
</feature>
<organism evidence="2">
    <name type="scientific">marine metagenome</name>
    <dbReference type="NCBI Taxonomy" id="408172"/>
    <lineage>
        <taxon>unclassified sequences</taxon>
        <taxon>metagenomes</taxon>
        <taxon>ecological metagenomes</taxon>
    </lineage>
</organism>